<evidence type="ECO:0000313" key="2">
    <source>
        <dbReference type="EMBL" id="RPJ67977.1"/>
    </source>
</evidence>
<keyword evidence="1" id="KW-1133">Transmembrane helix</keyword>
<accession>A0A3N5Y2A6</accession>
<proteinExistence type="predicted"/>
<dbReference type="RefSeq" id="WP_124025979.1">
    <property type="nucleotide sequence ID" value="NZ_JBHRSN010000005.1"/>
</dbReference>
<keyword evidence="3" id="KW-1185">Reference proteome</keyword>
<evidence type="ECO:0000313" key="3">
    <source>
        <dbReference type="Proteomes" id="UP000275281"/>
    </source>
</evidence>
<keyword evidence="1" id="KW-0812">Transmembrane</keyword>
<dbReference type="AlphaFoldDB" id="A0A3N5Y2A6"/>
<name>A0A3N5Y2A6_9ALTE</name>
<dbReference type="OrthoDB" id="1492993at2"/>
<keyword evidence="1" id="KW-0472">Membrane</keyword>
<dbReference type="EMBL" id="RPOK01000001">
    <property type="protein sequence ID" value="RPJ67977.1"/>
    <property type="molecule type" value="Genomic_DNA"/>
</dbReference>
<dbReference type="Proteomes" id="UP000275281">
    <property type="component" value="Unassembled WGS sequence"/>
</dbReference>
<gene>
    <name evidence="2" type="ORF">DRW07_00755</name>
</gene>
<comment type="caution">
    <text evidence="2">The sequence shown here is derived from an EMBL/GenBank/DDBJ whole genome shotgun (WGS) entry which is preliminary data.</text>
</comment>
<reference evidence="2 3" key="1">
    <citation type="submission" date="2018-11" db="EMBL/GenBank/DDBJ databases">
        <authorList>
            <person name="Ye M.-Q."/>
            <person name="Du Z.-J."/>
        </authorList>
    </citation>
    <scope>NUCLEOTIDE SEQUENCE [LARGE SCALE GENOMIC DNA]</scope>
    <source>
        <strain evidence="2 3">U0105</strain>
    </source>
</reference>
<evidence type="ECO:0000256" key="1">
    <source>
        <dbReference type="SAM" id="Phobius"/>
    </source>
</evidence>
<sequence length="216" mass="23771">MANKTFFNLETIAALTAIVVSIAALFIAWDQSQVMRAQQHASVWPMVDTRVSIAKDDKAYFLSIDIKNVGVGPALLNQATFTAQDKPLLTFEQLDEFLLESQFEGNRQIHSSSLSGVLGAGEARVVLKVSWPITDKNTEAFRQLASNFMGDSAVDLDINLCYCSVFDKCWRTQDERSSPSAFVGYCPVQETDPIETLMGSLSSSQSELEEGINQGD</sequence>
<organism evidence="2 3">
    <name type="scientific">Alteromonas sediminis</name>
    <dbReference type="NCBI Taxonomy" id="2259342"/>
    <lineage>
        <taxon>Bacteria</taxon>
        <taxon>Pseudomonadati</taxon>
        <taxon>Pseudomonadota</taxon>
        <taxon>Gammaproteobacteria</taxon>
        <taxon>Alteromonadales</taxon>
        <taxon>Alteromonadaceae</taxon>
        <taxon>Alteromonas/Salinimonas group</taxon>
        <taxon>Alteromonas</taxon>
    </lineage>
</organism>
<feature type="transmembrane region" description="Helical" evidence="1">
    <location>
        <begin position="12"/>
        <end position="29"/>
    </location>
</feature>
<protein>
    <submittedName>
        <fullName evidence="2">Uncharacterized protein</fullName>
    </submittedName>
</protein>